<organism evidence="1 2">
    <name type="scientific">Chromobacterium subtsugae</name>
    <dbReference type="NCBI Taxonomy" id="251747"/>
    <lineage>
        <taxon>Bacteria</taxon>
        <taxon>Pseudomonadati</taxon>
        <taxon>Pseudomonadota</taxon>
        <taxon>Betaproteobacteria</taxon>
        <taxon>Neisseriales</taxon>
        <taxon>Chromobacteriaceae</taxon>
        <taxon>Chromobacterium</taxon>
    </lineage>
</organism>
<gene>
    <name evidence="1" type="ORF">KIF53_02890</name>
</gene>
<dbReference type="PANTHER" id="PTHR33844">
    <property type="entry name" value="SULFOTRANSFER_1 DOMAIN-CONTAINING PROTEIN"/>
    <property type="match status" value="1"/>
</dbReference>
<protein>
    <submittedName>
        <fullName evidence="1">Sulfotransferase</fullName>
    </submittedName>
</protein>
<evidence type="ECO:0000313" key="2">
    <source>
        <dbReference type="Proteomes" id="UP000711178"/>
    </source>
</evidence>
<dbReference type="RefSeq" id="WP_052258324.1">
    <property type="nucleotide sequence ID" value="NZ_CP142381.1"/>
</dbReference>
<dbReference type="Proteomes" id="UP000711178">
    <property type="component" value="Unassembled WGS sequence"/>
</dbReference>
<proteinExistence type="predicted"/>
<dbReference type="GeneID" id="89687732"/>
<evidence type="ECO:0000313" key="1">
    <source>
        <dbReference type="EMBL" id="MBW8286578.1"/>
    </source>
</evidence>
<accession>A0ABS7F910</accession>
<comment type="caution">
    <text evidence="1">The sequence shown here is derived from an EMBL/GenBank/DDBJ whole genome shotgun (WGS) entry which is preliminary data.</text>
</comment>
<dbReference type="InterPro" id="IPR027417">
    <property type="entry name" value="P-loop_NTPase"/>
</dbReference>
<sequence>MRKIYLRRVSGVTHGESTRMVRPDDFASDIIAAVDAAAQIEDFGRYLPLCVDWRAERLRYSRWEDASPLSDAPFLYQRQRRQAAMLADIPFERLPELGQAEGMTPTFIFSIGRCGSTLLSRMLAAVGEQAVSEPDALTNIALVDNAEQGRQAAEAGELIVRSCVEALRRACGPSPVIKLRAVCNLAAAAFVRALPNARYVFMFRGREDWVRSYSRAFGDSAAELEALLRQSAQAFQHLRAAGAEPELVWYEDLLADPAAALRRILPHRADLAAFEAPLAEALRADAQQGSILARSTLAARPVADGIVEEFEDLWRQSRPEGLLREAGLARLL</sequence>
<dbReference type="SUPFAM" id="SSF52540">
    <property type="entry name" value="P-loop containing nucleoside triphosphate hydrolases"/>
    <property type="match status" value="1"/>
</dbReference>
<dbReference type="EMBL" id="JAHDTB010000001">
    <property type="protein sequence ID" value="MBW8286578.1"/>
    <property type="molecule type" value="Genomic_DNA"/>
</dbReference>
<reference evidence="1 2" key="1">
    <citation type="submission" date="2021-05" db="EMBL/GenBank/DDBJ databases">
        <title>Draft Whole Genome Sequencing Of Biosensor Chromobacterium violaceum Strain CV026 Reveals A Regulatory RNA In Chromobacterium violaceum Phenotype Regulatory Network.</title>
        <authorList>
            <person name="Hong K.W."/>
            <person name="Chan K.G."/>
            <person name="Chang C.-Y."/>
        </authorList>
    </citation>
    <scope>NUCLEOTIDE SEQUENCE [LARGE SCALE GENOMIC DNA]</scope>
    <source>
        <strain evidence="1 2">ATCC 31532</strain>
    </source>
</reference>
<dbReference type="PANTHER" id="PTHR33844:SF1">
    <property type="entry name" value="SULFOTRANSFERASE DOMAIN-CONTAINING PROTEIN"/>
    <property type="match status" value="1"/>
</dbReference>
<name>A0ABS7F910_9NEIS</name>
<dbReference type="Gene3D" id="3.40.50.300">
    <property type="entry name" value="P-loop containing nucleotide triphosphate hydrolases"/>
    <property type="match status" value="2"/>
</dbReference>
<keyword evidence="2" id="KW-1185">Reference proteome</keyword>